<dbReference type="InterPro" id="IPR003140">
    <property type="entry name" value="PLipase/COase/thioEstase"/>
</dbReference>
<keyword evidence="5" id="KW-1185">Reference proteome</keyword>
<organism evidence="4 5">
    <name type="scientific">Mangrovibacter phragmitis</name>
    <dbReference type="NCBI Taxonomy" id="1691903"/>
    <lineage>
        <taxon>Bacteria</taxon>
        <taxon>Pseudomonadati</taxon>
        <taxon>Pseudomonadota</taxon>
        <taxon>Gammaproteobacteria</taxon>
        <taxon>Enterobacterales</taxon>
        <taxon>Enterobacteriaceae</taxon>
        <taxon>Mangrovibacter</taxon>
    </lineage>
</organism>
<dbReference type="PANTHER" id="PTHR10655">
    <property type="entry name" value="LYSOPHOSPHOLIPASE-RELATED"/>
    <property type="match status" value="1"/>
</dbReference>
<feature type="domain" description="Phospholipase/carboxylesterase/thioesterase" evidence="3">
    <location>
        <begin position="4"/>
        <end position="213"/>
    </location>
</feature>
<sequence>MKHQHVVVQSPVFPAKQLLLLFHTAGDNPVSMAEIGRWFAPVFPDAMVVCLAGPLASGPAPGRAWFAPTGELNEPDEQALQEKIDAVMPGVVNEVKYWQRESGVDAGATALIGFSQGATIALEAIKASPGLASRVISFSGRFALLPEHASTQTTIHLIHGEYDDVVEVRTAQQGYVALLHAGGDVTLDIVDDLGHAIDERGMKFALDHLRYTIPRRYFDDALSVSPGKDDVIGLR</sequence>
<evidence type="ECO:0000256" key="1">
    <source>
        <dbReference type="ARBA" id="ARBA00006499"/>
    </source>
</evidence>
<comment type="similarity">
    <text evidence="1">Belongs to the AB hydrolase superfamily. AB hydrolase 2 family.</text>
</comment>
<dbReference type="NCBIfam" id="NF008525">
    <property type="entry name" value="PRK11460.1"/>
    <property type="match status" value="1"/>
</dbReference>
<reference evidence="5" key="1">
    <citation type="submission" date="2016-05" db="EMBL/GenBank/DDBJ databases">
        <authorList>
            <person name="Behera P."/>
            <person name="Vaishampayan P."/>
            <person name="Singh N."/>
            <person name="Raina V."/>
            <person name="Suar M."/>
            <person name="Pattnaik A."/>
            <person name="Rastogi G."/>
        </authorList>
    </citation>
    <scope>NUCLEOTIDE SEQUENCE [LARGE SCALE GENOMIC DNA]</scope>
    <source>
        <strain evidence="5">MP23</strain>
    </source>
</reference>
<dbReference type="Gene3D" id="3.40.50.1820">
    <property type="entry name" value="alpha/beta hydrolase"/>
    <property type="match status" value="1"/>
</dbReference>
<evidence type="ECO:0000256" key="2">
    <source>
        <dbReference type="ARBA" id="ARBA00022801"/>
    </source>
</evidence>
<comment type="caution">
    <text evidence="4">The sequence shown here is derived from an EMBL/GenBank/DDBJ whole genome shotgun (WGS) entry which is preliminary data.</text>
</comment>
<keyword evidence="2" id="KW-0378">Hydrolase</keyword>
<dbReference type="SUPFAM" id="SSF53474">
    <property type="entry name" value="alpha/beta-Hydrolases"/>
    <property type="match status" value="1"/>
</dbReference>
<name>A0A1B7L6D2_9ENTR</name>
<dbReference type="EMBL" id="LYRP01000003">
    <property type="protein sequence ID" value="OAT77922.1"/>
    <property type="molecule type" value="Genomic_DNA"/>
</dbReference>
<proteinExistence type="inferred from homology"/>
<dbReference type="GO" id="GO:0016787">
    <property type="term" value="F:hydrolase activity"/>
    <property type="evidence" value="ECO:0007669"/>
    <property type="project" value="UniProtKB-KW"/>
</dbReference>
<evidence type="ECO:0000259" key="3">
    <source>
        <dbReference type="Pfam" id="PF02230"/>
    </source>
</evidence>
<accession>A0A1B7L6D2</accession>
<evidence type="ECO:0000313" key="4">
    <source>
        <dbReference type="EMBL" id="OAT77922.1"/>
    </source>
</evidence>
<dbReference type="InterPro" id="IPR029058">
    <property type="entry name" value="AB_hydrolase_fold"/>
</dbReference>
<dbReference type="AlphaFoldDB" id="A0A1B7L6D2"/>
<dbReference type="RefSeq" id="WP_064595874.1">
    <property type="nucleotide sequence ID" value="NZ_LYRP01000003.1"/>
</dbReference>
<dbReference type="Proteomes" id="UP000078225">
    <property type="component" value="Unassembled WGS sequence"/>
</dbReference>
<dbReference type="InterPro" id="IPR050565">
    <property type="entry name" value="LYPA1-2/EST-like"/>
</dbReference>
<dbReference type="STRING" id="1691903.A9B99_18740"/>
<evidence type="ECO:0000313" key="5">
    <source>
        <dbReference type="Proteomes" id="UP000078225"/>
    </source>
</evidence>
<dbReference type="Pfam" id="PF02230">
    <property type="entry name" value="Abhydrolase_2"/>
    <property type="match status" value="1"/>
</dbReference>
<protein>
    <submittedName>
        <fullName evidence="4">Esterase</fullName>
    </submittedName>
</protein>
<dbReference type="PANTHER" id="PTHR10655:SF17">
    <property type="entry name" value="LYSOPHOSPHOLIPASE-LIKE PROTEIN 1"/>
    <property type="match status" value="1"/>
</dbReference>
<dbReference type="OrthoDB" id="9801763at2"/>
<gene>
    <name evidence="4" type="ORF">A9B99_18740</name>
</gene>